<dbReference type="InterPro" id="IPR025404">
    <property type="entry name" value="DUF4130"/>
</dbReference>
<protein>
    <submittedName>
        <fullName evidence="2">DNA metabolism protein</fullName>
    </submittedName>
</protein>
<name>A0A434A4G8_9FLAO</name>
<evidence type="ECO:0000259" key="1">
    <source>
        <dbReference type="Pfam" id="PF13566"/>
    </source>
</evidence>
<dbReference type="InterPro" id="IPR023875">
    <property type="entry name" value="DNA_repair_put"/>
</dbReference>
<sequence>MTQVIYDGTFEGWLTAVFEIYEFKLQDIVFAKQEPATSLLFADTYFVVTDPEKAKRVSDGLKSKLSKEGFKRIYSTFLSETAQSEDLMFRFASYVFASEKNIEEDLSNTEVWGIRKAAQITRRESHRMKAFVRFKFTKDELYYAIIEPECDVLPVIENHFKSRYADQRWLIYDSKRKYGIYYDLEKVSTVELQFSDDVNSAKFLAEICDQEEAFFQNLWVQYFNNVNIESRKNTRLHLRHMPKRYWKNLTEKVANLKK</sequence>
<accession>A0A434A4G8</accession>
<dbReference type="OrthoDB" id="5290748at2"/>
<keyword evidence="3" id="KW-1185">Reference proteome</keyword>
<dbReference type="RefSeq" id="WP_127339575.1">
    <property type="nucleotide sequence ID" value="NZ_QWDM01000011.1"/>
</dbReference>
<proteinExistence type="predicted"/>
<organism evidence="2 3">
    <name type="scientific">Flavobacterium cupreum</name>
    <dbReference type="NCBI Taxonomy" id="2133766"/>
    <lineage>
        <taxon>Bacteria</taxon>
        <taxon>Pseudomonadati</taxon>
        <taxon>Bacteroidota</taxon>
        <taxon>Flavobacteriia</taxon>
        <taxon>Flavobacteriales</taxon>
        <taxon>Flavobacteriaceae</taxon>
        <taxon>Flavobacterium</taxon>
    </lineage>
</organism>
<dbReference type="Pfam" id="PF13566">
    <property type="entry name" value="DUF4130"/>
    <property type="match status" value="1"/>
</dbReference>
<reference evidence="3" key="1">
    <citation type="journal article" date="2019" name="Syst. Appl. Microbiol.">
        <title>Flavobacterium circumlabens sp. nov. and Flavobacterium cupreum sp. nov., two psychrotrophic species isolated from Antarctic environmental samples.</title>
        <authorList>
            <person name="Kralova S."/>
            <person name="Busse H.-J."/>
            <person name="Svec P."/>
            <person name="Maslanova I."/>
            <person name="Stankova E."/>
            <person name="Bartak M."/>
            <person name="Sedlacek I."/>
        </authorList>
    </citation>
    <scope>NUCLEOTIDE SEQUENCE [LARGE SCALE GENOMIC DNA]</scope>
    <source>
        <strain evidence="3">CCM 8825</strain>
    </source>
</reference>
<comment type="caution">
    <text evidence="2">The sequence shown here is derived from an EMBL/GenBank/DDBJ whole genome shotgun (WGS) entry which is preliminary data.</text>
</comment>
<gene>
    <name evidence="2" type="ORF">D0817_17240</name>
</gene>
<evidence type="ECO:0000313" key="2">
    <source>
        <dbReference type="EMBL" id="RUT69246.1"/>
    </source>
</evidence>
<dbReference type="AlphaFoldDB" id="A0A434A4G8"/>
<evidence type="ECO:0000313" key="3">
    <source>
        <dbReference type="Proteomes" id="UP000288102"/>
    </source>
</evidence>
<feature type="domain" description="DUF4130" evidence="1">
    <location>
        <begin position="83"/>
        <end position="251"/>
    </location>
</feature>
<dbReference type="Proteomes" id="UP000288102">
    <property type="component" value="Unassembled WGS sequence"/>
</dbReference>
<dbReference type="NCBIfam" id="TIGR03915">
    <property type="entry name" value="SAM_7_link_chp"/>
    <property type="match status" value="1"/>
</dbReference>
<dbReference type="EMBL" id="QWDM01000011">
    <property type="protein sequence ID" value="RUT69246.1"/>
    <property type="molecule type" value="Genomic_DNA"/>
</dbReference>